<reference evidence="2" key="1">
    <citation type="submission" date="2022-04" db="EMBL/GenBank/DDBJ databases">
        <authorList>
            <person name="Ren T."/>
        </authorList>
    </citation>
    <scope>NUCLEOTIDE SEQUENCE</scope>
    <source>
        <strain evidence="2">F63249</strain>
    </source>
</reference>
<dbReference type="Gene3D" id="3.10.450.50">
    <property type="match status" value="1"/>
</dbReference>
<dbReference type="Proteomes" id="UP001203687">
    <property type="component" value="Unassembled WGS sequence"/>
</dbReference>
<name>A0ABT0HAT3_9FLAO</name>
<gene>
    <name evidence="2" type="ORF">MUY34_12695</name>
</gene>
<evidence type="ECO:0000313" key="3">
    <source>
        <dbReference type="Proteomes" id="UP001203687"/>
    </source>
</evidence>
<feature type="domain" description="SnoaL-like" evidence="1">
    <location>
        <begin position="5"/>
        <end position="108"/>
    </location>
</feature>
<dbReference type="RefSeq" id="WP_248413384.1">
    <property type="nucleotide sequence ID" value="NZ_JALPQF010000012.1"/>
</dbReference>
<comment type="caution">
    <text evidence="2">The sequence shown here is derived from an EMBL/GenBank/DDBJ whole genome shotgun (WGS) entry which is preliminary data.</text>
</comment>
<protein>
    <submittedName>
        <fullName evidence="2">Nuclear transport factor 2 family protein</fullName>
    </submittedName>
</protein>
<sequence>MDTLIEKFYTAFNELDAEAMISCYHEDVVFEDPAFGILKGERACNMWRMLCATQNGKDFKVVYSNVNTTANGGSALWEAFYTFSKTGRKVHNVITANFEFKDGKIIKHTDQFNLHKWAKQAIGFKGFVVGGTRYFKNKLKHQTNSLLTRYENQQHSNKKAT</sequence>
<organism evidence="2 3">
    <name type="scientific">Psychroserpens algicola</name>
    <dbReference type="NCBI Taxonomy" id="1719034"/>
    <lineage>
        <taxon>Bacteria</taxon>
        <taxon>Pseudomonadati</taxon>
        <taxon>Bacteroidota</taxon>
        <taxon>Flavobacteriia</taxon>
        <taxon>Flavobacteriales</taxon>
        <taxon>Flavobacteriaceae</taxon>
        <taxon>Psychroserpens</taxon>
    </lineage>
</organism>
<keyword evidence="3" id="KW-1185">Reference proteome</keyword>
<proteinExistence type="predicted"/>
<accession>A0ABT0HAT3</accession>
<dbReference type="InterPro" id="IPR032710">
    <property type="entry name" value="NTF2-like_dom_sf"/>
</dbReference>
<evidence type="ECO:0000259" key="1">
    <source>
        <dbReference type="Pfam" id="PF12680"/>
    </source>
</evidence>
<evidence type="ECO:0000313" key="2">
    <source>
        <dbReference type="EMBL" id="MCK8481483.1"/>
    </source>
</evidence>
<dbReference type="SUPFAM" id="SSF54427">
    <property type="entry name" value="NTF2-like"/>
    <property type="match status" value="1"/>
</dbReference>
<dbReference type="InterPro" id="IPR037401">
    <property type="entry name" value="SnoaL-like"/>
</dbReference>
<dbReference type="Pfam" id="PF12680">
    <property type="entry name" value="SnoaL_2"/>
    <property type="match status" value="1"/>
</dbReference>
<dbReference type="EMBL" id="JALPQF010000012">
    <property type="protein sequence ID" value="MCK8481483.1"/>
    <property type="molecule type" value="Genomic_DNA"/>
</dbReference>